<dbReference type="PANTHER" id="PTHR44835:SF1">
    <property type="entry name" value="PROTEIN O-GLCNAC TRANSFERASE"/>
    <property type="match status" value="1"/>
</dbReference>
<feature type="repeat" description="TPR" evidence="8">
    <location>
        <begin position="306"/>
        <end position="339"/>
    </location>
</feature>
<dbReference type="InterPro" id="IPR029489">
    <property type="entry name" value="OGT/SEC/SPY_C"/>
</dbReference>
<name>A0ABQ5URA5_9HYPH</name>
<dbReference type="InterPro" id="IPR011990">
    <property type="entry name" value="TPR-like_helical_dom_sf"/>
</dbReference>
<dbReference type="EC" id="2.4.1.255" evidence="3"/>
<dbReference type="SMART" id="SM00028">
    <property type="entry name" value="TPR"/>
    <property type="match status" value="11"/>
</dbReference>
<feature type="repeat" description="TPR" evidence="8">
    <location>
        <begin position="34"/>
        <end position="67"/>
    </location>
</feature>
<dbReference type="InterPro" id="IPR019734">
    <property type="entry name" value="TPR_rpt"/>
</dbReference>
<keyword evidence="6" id="KW-0677">Repeat</keyword>
<dbReference type="Pfam" id="PF13414">
    <property type="entry name" value="TPR_11"/>
    <property type="match status" value="1"/>
</dbReference>
<dbReference type="PROSITE" id="PS50005">
    <property type="entry name" value="TPR"/>
    <property type="match status" value="9"/>
</dbReference>
<comment type="caution">
    <text evidence="10">The sequence shown here is derived from an EMBL/GenBank/DDBJ whole genome shotgun (WGS) entry which is preliminary data.</text>
</comment>
<evidence type="ECO:0000313" key="10">
    <source>
        <dbReference type="EMBL" id="GLQ17626.1"/>
    </source>
</evidence>
<feature type="repeat" description="TPR" evidence="8">
    <location>
        <begin position="68"/>
        <end position="101"/>
    </location>
</feature>
<reference evidence="10" key="1">
    <citation type="journal article" date="2014" name="Int. J. Syst. Evol. Microbiol.">
        <title>Complete genome of a new Firmicutes species belonging to the dominant human colonic microbiota ('Ruminococcus bicirculans') reveals two chromosomes and a selective capacity to utilize plant glucans.</title>
        <authorList>
            <consortium name="NISC Comparative Sequencing Program"/>
            <person name="Wegmann U."/>
            <person name="Louis P."/>
            <person name="Goesmann A."/>
            <person name="Henrissat B."/>
            <person name="Duncan S.H."/>
            <person name="Flint H.J."/>
        </authorList>
    </citation>
    <scope>NUCLEOTIDE SEQUENCE</scope>
    <source>
        <strain evidence="10">NBRC 107169</strain>
    </source>
</reference>
<proteinExistence type="inferred from homology"/>
<comment type="pathway">
    <text evidence="1">Protein modification; protein glycosylation.</text>
</comment>
<feature type="repeat" description="TPR" evidence="8">
    <location>
        <begin position="136"/>
        <end position="169"/>
    </location>
</feature>
<dbReference type="EMBL" id="BSNI01000002">
    <property type="protein sequence ID" value="GLQ17626.1"/>
    <property type="molecule type" value="Genomic_DNA"/>
</dbReference>
<evidence type="ECO:0000256" key="5">
    <source>
        <dbReference type="ARBA" id="ARBA00022679"/>
    </source>
</evidence>
<evidence type="ECO:0000256" key="1">
    <source>
        <dbReference type="ARBA" id="ARBA00004922"/>
    </source>
</evidence>
<dbReference type="Proteomes" id="UP001161405">
    <property type="component" value="Unassembled WGS sequence"/>
</dbReference>
<evidence type="ECO:0000256" key="2">
    <source>
        <dbReference type="ARBA" id="ARBA00005386"/>
    </source>
</evidence>
<feature type="domain" description="O-GlcNAc transferase C-terminal" evidence="9">
    <location>
        <begin position="418"/>
        <end position="565"/>
    </location>
</feature>
<evidence type="ECO:0000256" key="4">
    <source>
        <dbReference type="ARBA" id="ARBA00022676"/>
    </source>
</evidence>
<dbReference type="PANTHER" id="PTHR44835">
    <property type="entry name" value="UDP-N-ACETYLGLUCOSAMINE--PEPTIDE N-ACETYLGLUCOSAMINYLTRANSFERASE SPINDLY-RELATED"/>
    <property type="match status" value="1"/>
</dbReference>
<feature type="repeat" description="TPR" evidence="8">
    <location>
        <begin position="102"/>
        <end position="135"/>
    </location>
</feature>
<evidence type="ECO:0000313" key="11">
    <source>
        <dbReference type="Proteomes" id="UP001161405"/>
    </source>
</evidence>
<feature type="repeat" description="TPR" evidence="8">
    <location>
        <begin position="204"/>
        <end position="237"/>
    </location>
</feature>
<keyword evidence="11" id="KW-1185">Reference proteome</keyword>
<comment type="similarity">
    <text evidence="2">Belongs to the glycosyltransferase 41 family. O-GlcNAc transferase subfamily.</text>
</comment>
<keyword evidence="5" id="KW-0808">Transferase</keyword>
<reference evidence="10" key="2">
    <citation type="submission" date="2023-01" db="EMBL/GenBank/DDBJ databases">
        <title>Draft genome sequence of Maritalea porphyrae strain NBRC 107169.</title>
        <authorList>
            <person name="Sun Q."/>
            <person name="Mori K."/>
        </authorList>
    </citation>
    <scope>NUCLEOTIDE SEQUENCE</scope>
    <source>
        <strain evidence="10">NBRC 107169</strain>
    </source>
</reference>
<evidence type="ECO:0000256" key="7">
    <source>
        <dbReference type="ARBA" id="ARBA00022803"/>
    </source>
</evidence>
<dbReference type="InterPro" id="IPR051939">
    <property type="entry name" value="Glycosyltr_41/O-GlcNAc_trsf"/>
</dbReference>
<dbReference type="Pfam" id="PF00515">
    <property type="entry name" value="TPR_1"/>
    <property type="match status" value="2"/>
</dbReference>
<evidence type="ECO:0000256" key="3">
    <source>
        <dbReference type="ARBA" id="ARBA00011970"/>
    </source>
</evidence>
<dbReference type="Pfam" id="PF13432">
    <property type="entry name" value="TPR_16"/>
    <property type="match status" value="3"/>
</dbReference>
<dbReference type="Gene3D" id="1.25.40.10">
    <property type="entry name" value="Tetratricopeptide repeat domain"/>
    <property type="match status" value="5"/>
</dbReference>
<feature type="repeat" description="TPR" evidence="8">
    <location>
        <begin position="238"/>
        <end position="271"/>
    </location>
</feature>
<dbReference type="SUPFAM" id="SSF48452">
    <property type="entry name" value="TPR-like"/>
    <property type="match status" value="2"/>
</dbReference>
<gene>
    <name evidence="10" type="ORF">GCM10007879_18750</name>
</gene>
<evidence type="ECO:0000256" key="8">
    <source>
        <dbReference type="PROSITE-ProRule" id="PRU00339"/>
    </source>
</evidence>
<keyword evidence="4" id="KW-0328">Glycosyltransferase</keyword>
<evidence type="ECO:0000256" key="6">
    <source>
        <dbReference type="ARBA" id="ARBA00022737"/>
    </source>
</evidence>
<dbReference type="Gene3D" id="3.40.50.2000">
    <property type="entry name" value="Glycogen Phosphorylase B"/>
    <property type="match status" value="1"/>
</dbReference>
<dbReference type="Pfam" id="PF13181">
    <property type="entry name" value="TPR_8"/>
    <property type="match status" value="1"/>
</dbReference>
<keyword evidence="7 8" id="KW-0802">TPR repeat</keyword>
<feature type="repeat" description="TPR" evidence="8">
    <location>
        <begin position="272"/>
        <end position="305"/>
    </location>
</feature>
<feature type="repeat" description="TPR" evidence="8">
    <location>
        <begin position="340"/>
        <end position="373"/>
    </location>
</feature>
<sequence length="785" mass="88144">MQILQTGLQHHKAGNLPAAEQHYQQALKMQPDHPDANHLMGTLAHQAGRNDLALPYLNKAIAAHPQNANFHNIKGLVLKNLGENDAAEVAYKEAIRIDPKFAAAHNGLGLLYKDAEKLDEALQSTQKAIELQSNFLEAYNNLGNIYEAQGALDKAIETYEKTLSLNADFVPARYNYARALQQKGDDLRALEIYQGILKEQPDFPEALSNYGLVLRGLKRSSDAIAPLQRAAELQPQSEEHYYNLGLALMDIGHNAEAIECFEGATTIQPEYPHAHNDHGNALLAMGRASDAIPHFQKALEYAPNSSGMHNNLGGALVRSGRLQEAQSSFERALELKPDFAEAHNNLGNLHQELGEFEQAHSCFERALVADPLYLEAHSNMLFALNYDPDKSGEEIFTHYRAYEERFARPLYAMQKPHTNNADPNRRIKIGYVAPTFYKHAVSFFLLPLFDLANHDEFEIYAYANLSKADHFTEQYRDASDHFILTKGMSDEELAERIRADEIDILVDIAGHANDSRLGVFARKPAPVSLHWLDFGYTTGLSSIDYYLGDPVVTPEGQDHLFGEKEVWRIDGPSFVYRPAEGMGEVGPLPALEKGYITFGTLSRSVRINEKTVKAWAEILKRVPNSKLRADSRNFADPVMCDRLAARFAKHGIERDRLIMGFNSPPWDVLRDMDIALDCFPHNSGTTLYEHLYMGNPVVTLYGRASVGTLGGTIVSGAGFGEWVAKSEEEYVDIATNLASDLDTLSQTRETMREKFKASELMNERLFVDRFENAFRQMWQRWCEKA</sequence>
<feature type="domain" description="O-GlcNAc transferase C-terminal" evidence="9">
    <location>
        <begin position="596"/>
        <end position="767"/>
    </location>
</feature>
<evidence type="ECO:0000259" key="9">
    <source>
        <dbReference type="Pfam" id="PF13844"/>
    </source>
</evidence>
<dbReference type="Gene3D" id="3.40.50.11380">
    <property type="match status" value="1"/>
</dbReference>
<accession>A0ABQ5URA5</accession>
<dbReference type="Pfam" id="PF13844">
    <property type="entry name" value="Glyco_transf_41"/>
    <property type="match status" value="2"/>
</dbReference>
<protein>
    <recommendedName>
        <fullName evidence="3">protein O-GlcNAc transferase</fullName>
        <ecNumber evidence="3">2.4.1.255</ecNumber>
    </recommendedName>
</protein>
<organism evidence="10 11">
    <name type="scientific">Maritalea porphyrae</name>
    <dbReference type="NCBI Taxonomy" id="880732"/>
    <lineage>
        <taxon>Bacteria</taxon>
        <taxon>Pseudomonadati</taxon>
        <taxon>Pseudomonadota</taxon>
        <taxon>Alphaproteobacteria</taxon>
        <taxon>Hyphomicrobiales</taxon>
        <taxon>Devosiaceae</taxon>
        <taxon>Maritalea</taxon>
    </lineage>
</organism>
<dbReference type="PROSITE" id="PS50293">
    <property type="entry name" value="TPR_REGION"/>
    <property type="match status" value="3"/>
</dbReference>